<accession>A0A317XWS4</accession>
<dbReference type="InterPro" id="IPR011990">
    <property type="entry name" value="TPR-like_helical_dom_sf"/>
</dbReference>
<dbReference type="Gene3D" id="1.25.40.10">
    <property type="entry name" value="Tetratricopeptide repeat domain"/>
    <property type="match status" value="3"/>
</dbReference>
<evidence type="ECO:0000256" key="4">
    <source>
        <dbReference type="SAM" id="MobiDB-lite"/>
    </source>
</evidence>
<dbReference type="STRING" id="1882483.A0A317XWS4"/>
<evidence type="ECO:0000256" key="1">
    <source>
        <dbReference type="ARBA" id="ARBA00022737"/>
    </source>
</evidence>
<dbReference type="GO" id="GO:0055087">
    <property type="term" value="C:Ski complex"/>
    <property type="evidence" value="ECO:0007669"/>
    <property type="project" value="InterPro"/>
</dbReference>
<dbReference type="FunCoup" id="A0A317XWS4">
    <property type="interactions" value="226"/>
</dbReference>
<keyword evidence="2 3" id="KW-0802">TPR repeat</keyword>
<feature type="repeat" description="TPR" evidence="3">
    <location>
        <begin position="813"/>
        <end position="846"/>
    </location>
</feature>
<feature type="region of interest" description="Disordered" evidence="4">
    <location>
        <begin position="274"/>
        <end position="303"/>
    </location>
</feature>
<dbReference type="Pfam" id="PF13432">
    <property type="entry name" value="TPR_16"/>
    <property type="match status" value="1"/>
</dbReference>
<dbReference type="InParanoid" id="A0A317XWS4"/>
<organism evidence="5 6">
    <name type="scientific">Testicularia cyperi</name>
    <dbReference type="NCBI Taxonomy" id="1882483"/>
    <lineage>
        <taxon>Eukaryota</taxon>
        <taxon>Fungi</taxon>
        <taxon>Dikarya</taxon>
        <taxon>Basidiomycota</taxon>
        <taxon>Ustilaginomycotina</taxon>
        <taxon>Ustilaginomycetes</taxon>
        <taxon>Ustilaginales</taxon>
        <taxon>Anthracoideaceae</taxon>
        <taxon>Testicularia</taxon>
    </lineage>
</organism>
<dbReference type="InterPro" id="IPR040962">
    <property type="entry name" value="TPR_22"/>
</dbReference>
<keyword evidence="1" id="KW-0677">Repeat</keyword>
<dbReference type="Proteomes" id="UP000246740">
    <property type="component" value="Unassembled WGS sequence"/>
</dbReference>
<evidence type="ECO:0000313" key="6">
    <source>
        <dbReference type="Proteomes" id="UP000246740"/>
    </source>
</evidence>
<dbReference type="PANTHER" id="PTHR15704">
    <property type="entry name" value="SUPERKILLER 3 PROTEIN-RELATED"/>
    <property type="match status" value="1"/>
</dbReference>
<feature type="repeat" description="TPR" evidence="3">
    <location>
        <begin position="1100"/>
        <end position="1133"/>
    </location>
</feature>
<feature type="compositionally biased region" description="Basic and acidic residues" evidence="4">
    <location>
        <begin position="289"/>
        <end position="303"/>
    </location>
</feature>
<dbReference type="PANTHER" id="PTHR15704:SF7">
    <property type="entry name" value="SUPERKILLER COMPLEX PROTEIN 3"/>
    <property type="match status" value="1"/>
</dbReference>
<reference evidence="5 6" key="1">
    <citation type="journal article" date="2018" name="Mol. Biol. Evol.">
        <title>Broad Genomic Sampling Reveals a Smut Pathogenic Ancestry of the Fungal Clade Ustilaginomycotina.</title>
        <authorList>
            <person name="Kijpornyongpan T."/>
            <person name="Mondo S.J."/>
            <person name="Barry K."/>
            <person name="Sandor L."/>
            <person name="Lee J."/>
            <person name="Lipzen A."/>
            <person name="Pangilinan J."/>
            <person name="LaButti K."/>
            <person name="Hainaut M."/>
            <person name="Henrissat B."/>
            <person name="Grigoriev I.V."/>
            <person name="Spatafora J.W."/>
            <person name="Aime M.C."/>
        </authorList>
    </citation>
    <scope>NUCLEOTIDE SEQUENCE [LARGE SCALE GENOMIC DNA]</scope>
    <source>
        <strain evidence="5 6">MCA 3645</strain>
    </source>
</reference>
<evidence type="ECO:0000313" key="5">
    <source>
        <dbReference type="EMBL" id="PWZ02562.1"/>
    </source>
</evidence>
<gene>
    <name evidence="5" type="ORF">BCV70DRAFT_2683</name>
</gene>
<dbReference type="Pfam" id="PF18833">
    <property type="entry name" value="TPR_22"/>
    <property type="match status" value="1"/>
</dbReference>
<proteinExistence type="predicted"/>
<dbReference type="EMBL" id="KZ819188">
    <property type="protein sequence ID" value="PWZ02562.1"/>
    <property type="molecule type" value="Genomic_DNA"/>
</dbReference>
<evidence type="ECO:0000256" key="2">
    <source>
        <dbReference type="ARBA" id="ARBA00022803"/>
    </source>
</evidence>
<name>A0A317XWS4_9BASI</name>
<protein>
    <recommendedName>
        <fullName evidence="7">TPR-like protein</fullName>
    </recommendedName>
</protein>
<sequence>MSSAYTKQKLKQSREALAKKDWVAASEAASDVLEHESDNYNANVFLGLALLNQGKYAESEAAYRKATADQPSQLLAWQGLQKFYETQKKWDQLRDILHTLLDLYNDAGESTKCAETYQRLLALEREEGGKKSVLETLTLLLPDSKYYGVLSQLDVPDQTQPEKTTTFETQMAIHVKSLDVLLEMVDLAERWEAEFIQKESDKRRMRLDGANKGKEALTNEVRLEVYSQSRLPGLYDQILSHPKAEDELRVETEAKLLRHRVALLLAFPPKQLLPRGSAPTGTAAVDANEQAKRDQADEERQRQKEALRDEIVKLASGMVIIGLADQLAWEIELEWRPLASLAHLNLEQMRKFVSLFPRSGRSMAFRPFLLLIQDAQYLEELKEAEKHADTEVVIPQTHDELLNLAIDGLEECPNSILTHRIASAFYLIDRDFQSASEVANSAISLLGRIEAESAVDLEATRLGISSTLLTALTHLHPPQHHARASRLADSVLRDNEIHIDALLAKAYIEQYAHRWQSAKQLFDKVRAIVGDSSQTDTSSHRYRVERTLSLTKAPDQEGWIESAWCDVHLGALDGARSEMEAILERIDPIAFQGADSELRSKVWWRLGQCLWLKGGEFQSDPSHAFTAFITALKRNPAFAPAYTSLGLYYEDVLDPPDLNRASKCFQKAFELDARENVAARRLAEGFAEEREWDLVEVVARRTIEGEGGLEALSGAKAAAVQAARRHLSQNAWAWKAIGSVEIANKRFEEAILALQIALRADSYDVVCWQRLGEAYVLAGRHVAALKCFAKCLELIGGGTADDNASVNEDDDGWQVRYSIGDVHVQLGNFATAIEVFNDILVEHPDQVGVRIALANAQLLSSRQELASGYVVRAEGSAVQAIRESGRVLLQHDKHLRSAWKSVADAVFHLSKLGVMSDMPALLGRGDDKSDLVALLELAHELGTDEKLPSINAVTRSKLVLLGSSREGFEAAQAPFGCLQASVYLYKLRVVLNASDDKVAGSAWGDLATALYRYSRAVVLPSSHALLSVTSANGDNDIEKVATEIAASARLQAIGSLKEALRHEPGNETYWLLLGNLTFETSVKLAQHSFVRAIEAAPKSPVGWTNLGLLYLRHGDVELANEAFIKGQTADPDYGPAWVGQALVAKHYGDLRAGRVLFEHAVSLTEADLLEADYGLAATVLGPASAGLNETSMFGSSFAMSSYLSRSPMDVDALHLSALISERLGQSQLAIDRIARATELLEQRYESSESPLVANMYAVAQANLARIKLADRDFQGAREGFESALGLLDTDADGAGEDQPESPDQEEEDGSLSKAALINTRIGCLVGLSICAHFQPDASNESENSTSRIREAIALASKYPDTIVSLRTKLDLVLQHAKLLFSSAGDGNADVAEEFKSMLLDNFQHDASHVPSLVGLGVLAMVHKDSELWEALAPELESALSTPGTVQHALSIVRVLTVGKENAQDKLQIIHSAIQTLLQVQSQPSQASQLAKTALFNLHLLYLSHAVAVFSTSSTSTGTDTSTEELNPELRSQIQAYISLTQDLFSSYAALDPIIEHQRTQLYALLADLKQALGQDAPQSINLDVDTLRSLQLLDAPWLVASAPAPDATA</sequence>
<dbReference type="PROSITE" id="PS50005">
    <property type="entry name" value="TPR"/>
    <property type="match status" value="2"/>
</dbReference>
<evidence type="ECO:0008006" key="7">
    <source>
        <dbReference type="Google" id="ProtNLM"/>
    </source>
</evidence>
<keyword evidence="6" id="KW-1185">Reference proteome</keyword>
<feature type="compositionally biased region" description="Acidic residues" evidence="4">
    <location>
        <begin position="1289"/>
        <end position="1309"/>
    </location>
</feature>
<dbReference type="SMART" id="SM00028">
    <property type="entry name" value="TPR"/>
    <property type="match status" value="11"/>
</dbReference>
<feature type="region of interest" description="Disordered" evidence="4">
    <location>
        <begin position="1288"/>
        <end position="1311"/>
    </location>
</feature>
<dbReference type="InterPro" id="IPR019734">
    <property type="entry name" value="TPR_rpt"/>
</dbReference>
<dbReference type="GO" id="GO:0006401">
    <property type="term" value="P:RNA catabolic process"/>
    <property type="evidence" value="ECO:0007669"/>
    <property type="project" value="InterPro"/>
</dbReference>
<dbReference type="SUPFAM" id="SSF48452">
    <property type="entry name" value="TPR-like"/>
    <property type="match status" value="4"/>
</dbReference>
<dbReference type="InterPro" id="IPR039226">
    <property type="entry name" value="Ski3/TTC37"/>
</dbReference>
<dbReference type="OrthoDB" id="421075at2759"/>
<evidence type="ECO:0000256" key="3">
    <source>
        <dbReference type="PROSITE-ProRule" id="PRU00339"/>
    </source>
</evidence>